<keyword evidence="1" id="KW-1133">Transmembrane helix</keyword>
<reference evidence="2 3" key="1">
    <citation type="journal article" date="2023" name="Life. Sci Alliance">
        <title>Evolutionary insights into 3D genome organization and epigenetic landscape of Vigna mungo.</title>
        <authorList>
            <person name="Junaid A."/>
            <person name="Singh B."/>
            <person name="Bhatia S."/>
        </authorList>
    </citation>
    <scope>NUCLEOTIDE SEQUENCE [LARGE SCALE GENOMIC DNA]</scope>
    <source>
        <strain evidence="2">Urdbean</strain>
    </source>
</reference>
<sequence length="115" mass="13062">MASQLCWTTSIFRNFRGSLQLLDHLIMWLLLQGSQKMGVEHHLGGHYSPLYLSFLQHMLMMMLPCLCFLMPMRNSRNCKNSCVSCSLAVALPSNIVGDNQGINQIQQIHCFSPSF</sequence>
<proteinExistence type="predicted"/>
<dbReference type="EMBL" id="CP144696">
    <property type="protein sequence ID" value="WVZ09971.1"/>
    <property type="molecule type" value="Genomic_DNA"/>
</dbReference>
<evidence type="ECO:0000313" key="3">
    <source>
        <dbReference type="Proteomes" id="UP001374535"/>
    </source>
</evidence>
<evidence type="ECO:0000313" key="2">
    <source>
        <dbReference type="EMBL" id="WVZ09971.1"/>
    </source>
</evidence>
<dbReference type="AlphaFoldDB" id="A0AAQ3NHM9"/>
<protein>
    <submittedName>
        <fullName evidence="2">Uncharacterized protein</fullName>
    </submittedName>
</protein>
<gene>
    <name evidence="2" type="ORF">V8G54_014501</name>
</gene>
<keyword evidence="1" id="KW-0472">Membrane</keyword>
<dbReference type="Proteomes" id="UP001374535">
    <property type="component" value="Chromosome 5"/>
</dbReference>
<keyword evidence="3" id="KW-1185">Reference proteome</keyword>
<evidence type="ECO:0000256" key="1">
    <source>
        <dbReference type="SAM" id="Phobius"/>
    </source>
</evidence>
<keyword evidence="1" id="KW-0812">Transmembrane</keyword>
<accession>A0AAQ3NHM9</accession>
<feature type="transmembrane region" description="Helical" evidence="1">
    <location>
        <begin position="50"/>
        <end position="70"/>
    </location>
</feature>
<name>A0AAQ3NHM9_VIGMU</name>
<organism evidence="2 3">
    <name type="scientific">Vigna mungo</name>
    <name type="common">Black gram</name>
    <name type="synonym">Phaseolus mungo</name>
    <dbReference type="NCBI Taxonomy" id="3915"/>
    <lineage>
        <taxon>Eukaryota</taxon>
        <taxon>Viridiplantae</taxon>
        <taxon>Streptophyta</taxon>
        <taxon>Embryophyta</taxon>
        <taxon>Tracheophyta</taxon>
        <taxon>Spermatophyta</taxon>
        <taxon>Magnoliopsida</taxon>
        <taxon>eudicotyledons</taxon>
        <taxon>Gunneridae</taxon>
        <taxon>Pentapetalae</taxon>
        <taxon>rosids</taxon>
        <taxon>fabids</taxon>
        <taxon>Fabales</taxon>
        <taxon>Fabaceae</taxon>
        <taxon>Papilionoideae</taxon>
        <taxon>50 kb inversion clade</taxon>
        <taxon>NPAAA clade</taxon>
        <taxon>indigoferoid/millettioid clade</taxon>
        <taxon>Phaseoleae</taxon>
        <taxon>Vigna</taxon>
    </lineage>
</organism>